<dbReference type="InterPro" id="IPR044925">
    <property type="entry name" value="His-Me_finger_sf"/>
</dbReference>
<dbReference type="SUPFAM" id="SSF54060">
    <property type="entry name" value="His-Me finger endonucleases"/>
    <property type="match status" value="1"/>
</dbReference>
<feature type="domain" description="HNH nuclease" evidence="2">
    <location>
        <begin position="127"/>
        <end position="160"/>
    </location>
</feature>
<proteinExistence type="predicted"/>
<evidence type="ECO:0000259" key="2">
    <source>
        <dbReference type="Pfam" id="PF13392"/>
    </source>
</evidence>
<name>A0A382ADJ2_9ZZZZ</name>
<feature type="compositionally biased region" description="Basic and acidic residues" evidence="1">
    <location>
        <begin position="133"/>
        <end position="142"/>
    </location>
</feature>
<evidence type="ECO:0000256" key="1">
    <source>
        <dbReference type="SAM" id="MobiDB-lite"/>
    </source>
</evidence>
<accession>A0A382ADJ2</accession>
<protein>
    <recommendedName>
        <fullName evidence="2">HNH nuclease domain-containing protein</fullName>
    </recommendedName>
</protein>
<feature type="region of interest" description="Disordered" evidence="1">
    <location>
        <begin position="125"/>
        <end position="151"/>
    </location>
</feature>
<dbReference type="InterPro" id="IPR003615">
    <property type="entry name" value="HNH_nuc"/>
</dbReference>
<dbReference type="Pfam" id="PF13392">
    <property type="entry name" value="HNH_3"/>
    <property type="match status" value="1"/>
</dbReference>
<dbReference type="EMBL" id="UINC01024944">
    <property type="protein sequence ID" value="SVA99618.1"/>
    <property type="molecule type" value="Genomic_DNA"/>
</dbReference>
<sequence>MKRLKGTYEVGRMPDPELTLEDVSKWKKDSEKDMIQLRLKGVSERDVIKWRTTFYKLTTKALKMMPGSPAQKKIIKQIETLRKKLKMDEGLMERDYRKEYDSYHAKPEQRERNAARLRARRLMVKKGKAVKHDKKDVHHKDNNPLNNDTNNLSVVTQKYNRTEPRLRDEDIDATPTPEVAPDSVFAQMPVFKVSQDDFAKCKDVKKRYERWSRHIDTESEYGKKIHTYAKKNPKKSIIVQDDKSGHMVYLKKYSQVEK</sequence>
<organism evidence="3">
    <name type="scientific">marine metagenome</name>
    <dbReference type="NCBI Taxonomy" id="408172"/>
    <lineage>
        <taxon>unclassified sequences</taxon>
        <taxon>metagenomes</taxon>
        <taxon>ecological metagenomes</taxon>
    </lineage>
</organism>
<evidence type="ECO:0000313" key="3">
    <source>
        <dbReference type="EMBL" id="SVA99618.1"/>
    </source>
</evidence>
<reference evidence="3" key="1">
    <citation type="submission" date="2018-05" db="EMBL/GenBank/DDBJ databases">
        <authorList>
            <person name="Lanie J.A."/>
            <person name="Ng W.-L."/>
            <person name="Kazmierczak K.M."/>
            <person name="Andrzejewski T.M."/>
            <person name="Davidsen T.M."/>
            <person name="Wayne K.J."/>
            <person name="Tettelin H."/>
            <person name="Glass J.I."/>
            <person name="Rusch D."/>
            <person name="Podicherti R."/>
            <person name="Tsui H.-C.T."/>
            <person name="Winkler M.E."/>
        </authorList>
    </citation>
    <scope>NUCLEOTIDE SEQUENCE</scope>
</reference>
<dbReference type="AlphaFoldDB" id="A0A382ADJ2"/>
<dbReference type="Gene3D" id="3.90.75.20">
    <property type="match status" value="1"/>
</dbReference>
<gene>
    <name evidence="3" type="ORF">METZ01_LOCUS152472</name>
</gene>